<keyword evidence="2" id="KW-0175">Coiled coil</keyword>
<protein>
    <submittedName>
        <fullName evidence="4">Uncharacterized protein YlxW (UPF0749 family)</fullName>
    </submittedName>
</protein>
<dbReference type="PANTHER" id="PTHR37313:SF1">
    <property type="entry name" value="UPF0749 PROTEIN RV1823"/>
    <property type="match status" value="1"/>
</dbReference>
<evidence type="ECO:0000313" key="4">
    <source>
        <dbReference type="EMBL" id="NYI10380.1"/>
    </source>
</evidence>
<dbReference type="Pfam" id="PF05949">
    <property type="entry name" value="DUF881"/>
    <property type="match status" value="1"/>
</dbReference>
<dbReference type="GO" id="GO:0005886">
    <property type="term" value="C:plasma membrane"/>
    <property type="evidence" value="ECO:0007669"/>
    <property type="project" value="TreeGrafter"/>
</dbReference>
<reference evidence="4 5" key="1">
    <citation type="submission" date="2020-07" db="EMBL/GenBank/DDBJ databases">
        <title>Sequencing the genomes of 1000 actinobacteria strains.</title>
        <authorList>
            <person name="Klenk H.-P."/>
        </authorList>
    </citation>
    <scope>NUCLEOTIDE SEQUENCE [LARGE SCALE GENOMIC DNA]</scope>
    <source>
        <strain evidence="4 5">DSM 18248</strain>
    </source>
</reference>
<dbReference type="InterPro" id="IPR010273">
    <property type="entry name" value="DUF881"/>
</dbReference>
<evidence type="ECO:0000256" key="3">
    <source>
        <dbReference type="SAM" id="MobiDB-lite"/>
    </source>
</evidence>
<dbReference type="Proteomes" id="UP000537326">
    <property type="component" value="Unassembled WGS sequence"/>
</dbReference>
<comment type="similarity">
    <text evidence="1">Belongs to the UPF0749 family.</text>
</comment>
<dbReference type="RefSeq" id="WP_179531230.1">
    <property type="nucleotide sequence ID" value="NZ_BAAAPP010000003.1"/>
</dbReference>
<dbReference type="EMBL" id="JACBZI010000001">
    <property type="protein sequence ID" value="NYI10380.1"/>
    <property type="molecule type" value="Genomic_DNA"/>
</dbReference>
<dbReference type="Gene3D" id="3.30.70.1880">
    <property type="entry name" value="Protein of unknown function DUF881"/>
    <property type="match status" value="1"/>
</dbReference>
<name>A0A7Y9YDT3_9ACTN</name>
<feature type="region of interest" description="Disordered" evidence="3">
    <location>
        <begin position="271"/>
        <end position="290"/>
    </location>
</feature>
<feature type="coiled-coil region" evidence="2">
    <location>
        <begin position="93"/>
        <end position="127"/>
    </location>
</feature>
<sequence length="290" mass="31050">MVDLEHPTAPDPRARAATPLLSLITAQSMDEDYAHVARRRAAAGEPAVRRGAPHRTAAIVVAVFGVLVATAAVQTAQGADEAQSSRTVLVARVVERRETVEQLQDRILALRSEVEESERLLAATTANQVTAQSRLRRLQIRTGFIAVRGEGVRITMSDAPPGGELIRDTDLQLLVNGLWQAGAEAISISGQRLTVRTAIENSGTVVNVNSQPLRSPYVVNAVGDRRTLQADLLASDSGIGVADLVTRFGFGFEMVNVEELVLPAAAPRTLRHAEPLPADDGPRDPEESTP</sequence>
<evidence type="ECO:0000313" key="5">
    <source>
        <dbReference type="Proteomes" id="UP000537326"/>
    </source>
</evidence>
<feature type="compositionally biased region" description="Basic and acidic residues" evidence="3">
    <location>
        <begin position="280"/>
        <end position="290"/>
    </location>
</feature>
<organism evidence="4 5">
    <name type="scientific">Nocardioides marinus</name>
    <dbReference type="NCBI Taxonomy" id="374514"/>
    <lineage>
        <taxon>Bacteria</taxon>
        <taxon>Bacillati</taxon>
        <taxon>Actinomycetota</taxon>
        <taxon>Actinomycetes</taxon>
        <taxon>Propionibacteriales</taxon>
        <taxon>Nocardioidaceae</taxon>
        <taxon>Nocardioides</taxon>
    </lineage>
</organism>
<gene>
    <name evidence="4" type="ORF">BKA05_001895</name>
</gene>
<evidence type="ECO:0000256" key="1">
    <source>
        <dbReference type="ARBA" id="ARBA00009108"/>
    </source>
</evidence>
<keyword evidence="5" id="KW-1185">Reference proteome</keyword>
<accession>A0A7Y9YDT3</accession>
<evidence type="ECO:0000256" key="2">
    <source>
        <dbReference type="SAM" id="Coils"/>
    </source>
</evidence>
<dbReference type="AlphaFoldDB" id="A0A7Y9YDT3"/>
<comment type="caution">
    <text evidence="4">The sequence shown here is derived from an EMBL/GenBank/DDBJ whole genome shotgun (WGS) entry which is preliminary data.</text>
</comment>
<proteinExistence type="inferred from homology"/>
<dbReference type="PANTHER" id="PTHR37313">
    <property type="entry name" value="UPF0749 PROTEIN RV1825"/>
    <property type="match status" value="1"/>
</dbReference>